<evidence type="ECO:0000313" key="2">
    <source>
        <dbReference type="EMBL" id="KAK7307460.1"/>
    </source>
</evidence>
<protein>
    <submittedName>
        <fullName evidence="2">Uncharacterized protein</fullName>
    </submittedName>
</protein>
<comment type="caution">
    <text evidence="2">The sequence shown here is derived from an EMBL/GenBank/DDBJ whole genome shotgun (WGS) entry which is preliminary data.</text>
</comment>
<dbReference type="InterPro" id="IPR038796">
    <property type="entry name" value="At1g76070-like"/>
</dbReference>
<dbReference type="Proteomes" id="UP001367508">
    <property type="component" value="Unassembled WGS sequence"/>
</dbReference>
<feature type="compositionally biased region" description="Basic residues" evidence="1">
    <location>
        <begin position="132"/>
        <end position="145"/>
    </location>
</feature>
<proteinExistence type="predicted"/>
<dbReference type="EMBL" id="JAYMYQ010000010">
    <property type="protein sequence ID" value="KAK7307460.1"/>
    <property type="molecule type" value="Genomic_DNA"/>
</dbReference>
<evidence type="ECO:0000313" key="3">
    <source>
        <dbReference type="Proteomes" id="UP001367508"/>
    </source>
</evidence>
<organism evidence="2 3">
    <name type="scientific">Canavalia gladiata</name>
    <name type="common">Sword bean</name>
    <name type="synonym">Dolichos gladiatus</name>
    <dbReference type="NCBI Taxonomy" id="3824"/>
    <lineage>
        <taxon>Eukaryota</taxon>
        <taxon>Viridiplantae</taxon>
        <taxon>Streptophyta</taxon>
        <taxon>Embryophyta</taxon>
        <taxon>Tracheophyta</taxon>
        <taxon>Spermatophyta</taxon>
        <taxon>Magnoliopsida</taxon>
        <taxon>eudicotyledons</taxon>
        <taxon>Gunneridae</taxon>
        <taxon>Pentapetalae</taxon>
        <taxon>rosids</taxon>
        <taxon>fabids</taxon>
        <taxon>Fabales</taxon>
        <taxon>Fabaceae</taxon>
        <taxon>Papilionoideae</taxon>
        <taxon>50 kb inversion clade</taxon>
        <taxon>NPAAA clade</taxon>
        <taxon>indigoferoid/millettioid clade</taxon>
        <taxon>Phaseoleae</taxon>
        <taxon>Canavalia</taxon>
    </lineage>
</organism>
<reference evidence="2 3" key="1">
    <citation type="submission" date="2024-01" db="EMBL/GenBank/DDBJ databases">
        <title>The genomes of 5 underutilized Papilionoideae crops provide insights into root nodulation and disease resistanc.</title>
        <authorList>
            <person name="Jiang F."/>
        </authorList>
    </citation>
    <scope>NUCLEOTIDE SEQUENCE [LARGE SCALE GENOMIC DNA]</scope>
    <source>
        <strain evidence="2">LVBAO_FW01</strain>
        <tissue evidence="2">Leaves</tissue>
    </source>
</reference>
<accession>A0AAN9PPN0</accession>
<name>A0AAN9PPN0_CANGL</name>
<feature type="region of interest" description="Disordered" evidence="1">
    <location>
        <begin position="105"/>
        <end position="155"/>
    </location>
</feature>
<evidence type="ECO:0000256" key="1">
    <source>
        <dbReference type="SAM" id="MobiDB-lite"/>
    </source>
</evidence>
<keyword evidence="3" id="KW-1185">Reference proteome</keyword>
<dbReference type="PANTHER" id="PTHR34779">
    <property type="entry name" value="OS09G0542900 PROTEIN"/>
    <property type="match status" value="1"/>
</dbReference>
<dbReference type="PANTHER" id="PTHR34779:SF7">
    <property type="entry name" value="DUF3741 DOMAIN-CONTAINING PROTEIN"/>
    <property type="match status" value="1"/>
</dbReference>
<gene>
    <name evidence="2" type="ORF">VNO77_40541</name>
</gene>
<sequence>MVASLCLVVRELKRMREEEECLKRTIKLPPLYYNIARPTSKIKHKSLLLQFIIIIKNEMEKLFKIKSTFFKFLSKQPVALVTFQNPILSPCRSPTQVVSIIPKEARRKHKGGSFSAREPSSPKVSCMGQVQGKKKRKTQKQKRVKIQQSPTQNNIDSVRCSEKKKILLWIPKGSDEARKQSGNLEEKTLDTLEAPSLNTMKKFASGRGALYDFDLTIAER</sequence>
<dbReference type="AlphaFoldDB" id="A0AAN9PPN0"/>